<dbReference type="STRING" id="1034346.GCA_000313565_01724"/>
<sequence>MKFDNLKDGLNKFSIAFSNNVYMKALSQGMMGTMSLMMISSVFTLIGAIDIGPTQAFMASTGILQICKLISTMTIDIISVYIAFLVAYKLGDIMKKDALNCGIMGLLAFFILCPLTLTVSESQAFAVSNFGSQGVFTALFGSLLAARLYIWAVDHKLTIKMPDSVPPFVANSFAAIIPGIFVAVLFAIIAYVMTLTPYGTVTAMLMKFIQTPFMHLGNNIFSAMIIVAFIELLWFFGMHGVVTMMPIIMMLWMEPQMANLSAYAAGETLPYLFTYGFVLGNRGARSLAVSLHCMFNCKSERLKATGKLGLVPALFGISEPIKFGIPQVMNIRMLLPLMLTPAVSVLSAYLLTIIGFLPYTNGVTLPTGFPVIISGFFTNGWQGIIAQLVQLVLCYIIYIPFMRREDKFACAEEALNEQEA</sequence>
<feature type="transmembrane region" description="Helical" evidence="9">
    <location>
        <begin position="63"/>
        <end position="86"/>
    </location>
</feature>
<dbReference type="OrthoDB" id="1550290at2"/>
<dbReference type="PROSITE" id="PS51105">
    <property type="entry name" value="PTS_EIIC_TYPE_3"/>
    <property type="match status" value="1"/>
</dbReference>
<feature type="transmembrane region" description="Helical" evidence="9">
    <location>
        <begin position="379"/>
        <end position="398"/>
    </location>
</feature>
<evidence type="ECO:0000256" key="6">
    <source>
        <dbReference type="ARBA" id="ARBA00022989"/>
    </source>
</evidence>
<dbReference type="RefSeq" id="WP_022938029.1">
    <property type="nucleotide sequence ID" value="NZ_CABKRQ010000004.1"/>
</dbReference>
<evidence type="ECO:0000256" key="8">
    <source>
        <dbReference type="PIRNR" id="PIRNR006351"/>
    </source>
</evidence>
<dbReference type="GO" id="GO:0008982">
    <property type="term" value="F:protein-N(PI)-phosphohistidine-sugar phosphotransferase activity"/>
    <property type="evidence" value="ECO:0007669"/>
    <property type="project" value="UniProtKB-UniRule"/>
</dbReference>
<feature type="domain" description="PTS EIIC type-3" evidence="10">
    <location>
        <begin position="6"/>
        <end position="401"/>
    </location>
</feature>
<evidence type="ECO:0000256" key="3">
    <source>
        <dbReference type="ARBA" id="ARBA00022475"/>
    </source>
</evidence>
<dbReference type="InterPro" id="IPR004501">
    <property type="entry name" value="PTS_EIIC_3"/>
</dbReference>
<dbReference type="PANTHER" id="PTHR33989">
    <property type="match status" value="1"/>
</dbReference>
<feature type="transmembrane region" description="Helical" evidence="9">
    <location>
        <begin position="220"/>
        <end position="253"/>
    </location>
</feature>
<evidence type="ECO:0000313" key="12">
    <source>
        <dbReference type="Proteomes" id="UP000247612"/>
    </source>
</evidence>
<accession>A0A318KX61</accession>
<keyword evidence="12" id="KW-1185">Reference proteome</keyword>
<proteinExistence type="predicted"/>
<name>A0A318KX61_9FIRM</name>
<evidence type="ECO:0000256" key="9">
    <source>
        <dbReference type="SAM" id="Phobius"/>
    </source>
</evidence>
<dbReference type="InterPro" id="IPR051088">
    <property type="entry name" value="PTS_Sugar-EIIC/EIIB"/>
</dbReference>
<evidence type="ECO:0000259" key="10">
    <source>
        <dbReference type="PROSITE" id="PS51105"/>
    </source>
</evidence>
<comment type="caution">
    <text evidence="11">The sequence shown here is derived from an EMBL/GenBank/DDBJ whole genome shotgun (WGS) entry which is preliminary data.</text>
</comment>
<dbReference type="GeneID" id="94440904"/>
<comment type="function">
    <text evidence="8">The phosphoenolpyruvate-dependent sugar phosphotransferase system (PTS), a major carbohydrate active -transport system, catalyzes the phosphorylation of incoming sugar substrates concomitant with their translocation across the cell membrane.</text>
</comment>
<evidence type="ECO:0000256" key="7">
    <source>
        <dbReference type="ARBA" id="ARBA00023136"/>
    </source>
</evidence>
<keyword evidence="3 8" id="KW-1003">Cell membrane</keyword>
<dbReference type="PIRSF" id="PIRSF006351">
    <property type="entry name" value="PTS_EIIC-Cellobiose"/>
    <property type="match status" value="1"/>
</dbReference>
<keyword evidence="5 9" id="KW-0812">Transmembrane</keyword>
<keyword evidence="6 9" id="KW-1133">Transmembrane helix</keyword>
<dbReference type="InterPro" id="IPR004796">
    <property type="entry name" value="PTS_IIC_cello"/>
</dbReference>
<dbReference type="GO" id="GO:0005886">
    <property type="term" value="C:plasma membrane"/>
    <property type="evidence" value="ECO:0007669"/>
    <property type="project" value="UniProtKB-SubCell"/>
</dbReference>
<feature type="transmembrane region" description="Helical" evidence="9">
    <location>
        <begin position="334"/>
        <end position="359"/>
    </location>
</feature>
<dbReference type="GO" id="GO:0009401">
    <property type="term" value="P:phosphoenolpyruvate-dependent sugar phosphotransferase system"/>
    <property type="evidence" value="ECO:0007669"/>
    <property type="project" value="InterPro"/>
</dbReference>
<organism evidence="11 12">
    <name type="scientific">Dielma fastidiosa</name>
    <dbReference type="NCBI Taxonomy" id="1034346"/>
    <lineage>
        <taxon>Bacteria</taxon>
        <taxon>Bacillati</taxon>
        <taxon>Bacillota</taxon>
        <taxon>Erysipelotrichia</taxon>
        <taxon>Erysipelotrichales</taxon>
        <taxon>Erysipelotrichaceae</taxon>
        <taxon>Dielma</taxon>
    </lineage>
</organism>
<dbReference type="AlphaFoldDB" id="A0A318KX61"/>
<evidence type="ECO:0000313" key="11">
    <source>
        <dbReference type="EMBL" id="PXX80226.1"/>
    </source>
</evidence>
<evidence type="ECO:0000256" key="1">
    <source>
        <dbReference type="ARBA" id="ARBA00004651"/>
    </source>
</evidence>
<gene>
    <name evidence="11" type="ORF">DES51_104233</name>
</gene>
<dbReference type="PANTHER" id="PTHR33989:SF4">
    <property type="entry name" value="PTS SYSTEM N,N'-DIACETYLCHITOBIOSE-SPECIFIC EIIC COMPONENT"/>
    <property type="match status" value="1"/>
</dbReference>
<evidence type="ECO:0000256" key="2">
    <source>
        <dbReference type="ARBA" id="ARBA00022448"/>
    </source>
</evidence>
<feature type="transmembrane region" description="Helical" evidence="9">
    <location>
        <begin position="173"/>
        <end position="200"/>
    </location>
</feature>
<dbReference type="InterPro" id="IPR003352">
    <property type="entry name" value="PTS_EIIC"/>
</dbReference>
<dbReference type="EMBL" id="QJKH01000004">
    <property type="protein sequence ID" value="PXX80226.1"/>
    <property type="molecule type" value="Genomic_DNA"/>
</dbReference>
<dbReference type="Pfam" id="PF02378">
    <property type="entry name" value="PTS_EIIC"/>
    <property type="match status" value="1"/>
</dbReference>
<feature type="transmembrane region" description="Helical" evidence="9">
    <location>
        <begin position="98"/>
        <end position="118"/>
    </location>
</feature>
<dbReference type="NCBIfam" id="TIGR00410">
    <property type="entry name" value="lacE"/>
    <property type="match status" value="1"/>
</dbReference>
<feature type="transmembrane region" description="Helical" evidence="9">
    <location>
        <begin position="130"/>
        <end position="152"/>
    </location>
</feature>
<feature type="transmembrane region" description="Helical" evidence="9">
    <location>
        <begin position="33"/>
        <end position="51"/>
    </location>
</feature>
<protein>
    <recommendedName>
        <fullName evidence="8">Permease IIC component</fullName>
    </recommendedName>
</protein>
<evidence type="ECO:0000256" key="4">
    <source>
        <dbReference type="ARBA" id="ARBA00022597"/>
    </source>
</evidence>
<dbReference type="Proteomes" id="UP000247612">
    <property type="component" value="Unassembled WGS sequence"/>
</dbReference>
<reference evidence="11 12" key="1">
    <citation type="submission" date="2018-05" db="EMBL/GenBank/DDBJ databases">
        <title>Genomic Encyclopedia of Type Strains, Phase IV (KMG-IV): sequencing the most valuable type-strain genomes for metagenomic binning, comparative biology and taxonomic classification.</title>
        <authorList>
            <person name="Goeker M."/>
        </authorList>
    </citation>
    <scope>NUCLEOTIDE SEQUENCE [LARGE SCALE GENOMIC DNA]</scope>
    <source>
        <strain evidence="11 12">JC118</strain>
    </source>
</reference>
<keyword evidence="7 8" id="KW-0472">Membrane</keyword>
<comment type="subcellular location">
    <subcellularLocation>
        <location evidence="1">Cell membrane</location>
        <topology evidence="1">Multi-pass membrane protein</topology>
    </subcellularLocation>
</comment>
<evidence type="ECO:0000256" key="5">
    <source>
        <dbReference type="ARBA" id="ARBA00022692"/>
    </source>
</evidence>
<keyword evidence="2 8" id="KW-0813">Transport</keyword>
<keyword evidence="4 8" id="KW-0762">Sugar transport</keyword>